<dbReference type="PANTHER" id="PTHR33204:SF18">
    <property type="entry name" value="TRANSCRIPTIONAL REGULATORY PROTEIN"/>
    <property type="match status" value="1"/>
</dbReference>
<keyword evidence="3" id="KW-0804">Transcription</keyword>
<gene>
    <name evidence="5" type="ORF">Pth03_27300</name>
</gene>
<evidence type="ECO:0000313" key="5">
    <source>
        <dbReference type="EMBL" id="GII54341.1"/>
    </source>
</evidence>
<reference evidence="5" key="1">
    <citation type="submission" date="2021-01" db="EMBL/GenBank/DDBJ databases">
        <title>Whole genome shotgun sequence of Planotetraspora thailandica NBRC 104271.</title>
        <authorList>
            <person name="Komaki H."/>
            <person name="Tamura T."/>
        </authorList>
    </citation>
    <scope>NUCLEOTIDE SEQUENCE</scope>
    <source>
        <strain evidence="5">NBRC 104271</strain>
    </source>
</reference>
<dbReference type="InterPro" id="IPR002577">
    <property type="entry name" value="HTH_HxlR"/>
</dbReference>
<dbReference type="Gene3D" id="1.10.10.10">
    <property type="entry name" value="Winged helix-like DNA-binding domain superfamily/Winged helix DNA-binding domain"/>
    <property type="match status" value="1"/>
</dbReference>
<comment type="caution">
    <text evidence="5">The sequence shown here is derived from an EMBL/GenBank/DDBJ whole genome shotgun (WGS) entry which is preliminary data.</text>
</comment>
<dbReference type="Pfam" id="PF01638">
    <property type="entry name" value="HxlR"/>
    <property type="match status" value="1"/>
</dbReference>
<sequence length="146" mass="16234">MNTARGRECSLANALAVVGERWSMLVLREVMLGQRRYDQILANTGANRDTLASRLRTLVDAGILERQQYEQHPPRYEYVATEAGLALQPILMSLMEWGNQYATSGPPPTVFTHSCGAELHPRTVCDHCGETLEPGNARIERLGAVR</sequence>
<evidence type="ECO:0000256" key="1">
    <source>
        <dbReference type="ARBA" id="ARBA00023015"/>
    </source>
</evidence>
<dbReference type="Proteomes" id="UP000605992">
    <property type="component" value="Unassembled WGS sequence"/>
</dbReference>
<evidence type="ECO:0000259" key="4">
    <source>
        <dbReference type="PROSITE" id="PS51118"/>
    </source>
</evidence>
<feature type="domain" description="HTH hxlR-type" evidence="4">
    <location>
        <begin position="9"/>
        <end position="106"/>
    </location>
</feature>
<evidence type="ECO:0000256" key="2">
    <source>
        <dbReference type="ARBA" id="ARBA00023125"/>
    </source>
</evidence>
<proteinExistence type="predicted"/>
<dbReference type="RefSeq" id="WP_203944573.1">
    <property type="nucleotide sequence ID" value="NZ_BOOR01000017.1"/>
</dbReference>
<keyword evidence="2" id="KW-0238">DNA-binding</keyword>
<dbReference type="InterPro" id="IPR036388">
    <property type="entry name" value="WH-like_DNA-bd_sf"/>
</dbReference>
<dbReference type="PROSITE" id="PS51118">
    <property type="entry name" value="HTH_HXLR"/>
    <property type="match status" value="1"/>
</dbReference>
<dbReference type="AlphaFoldDB" id="A0A8J3V0G2"/>
<dbReference type="PANTHER" id="PTHR33204">
    <property type="entry name" value="TRANSCRIPTIONAL REGULATOR, MARR FAMILY"/>
    <property type="match status" value="1"/>
</dbReference>
<name>A0A8J3V0G2_9ACTN</name>
<dbReference type="GO" id="GO:0003677">
    <property type="term" value="F:DNA binding"/>
    <property type="evidence" value="ECO:0007669"/>
    <property type="project" value="UniProtKB-KW"/>
</dbReference>
<protein>
    <submittedName>
        <fullName evidence="5">Transcriptional regulator</fullName>
    </submittedName>
</protein>
<dbReference type="SUPFAM" id="SSF46785">
    <property type="entry name" value="Winged helix' DNA-binding domain"/>
    <property type="match status" value="1"/>
</dbReference>
<accession>A0A8J3V0G2</accession>
<keyword evidence="1" id="KW-0805">Transcription regulation</keyword>
<evidence type="ECO:0000313" key="6">
    <source>
        <dbReference type="Proteomes" id="UP000605992"/>
    </source>
</evidence>
<dbReference type="EMBL" id="BOOR01000017">
    <property type="protein sequence ID" value="GII54341.1"/>
    <property type="molecule type" value="Genomic_DNA"/>
</dbReference>
<organism evidence="5 6">
    <name type="scientific">Planotetraspora thailandica</name>
    <dbReference type="NCBI Taxonomy" id="487172"/>
    <lineage>
        <taxon>Bacteria</taxon>
        <taxon>Bacillati</taxon>
        <taxon>Actinomycetota</taxon>
        <taxon>Actinomycetes</taxon>
        <taxon>Streptosporangiales</taxon>
        <taxon>Streptosporangiaceae</taxon>
        <taxon>Planotetraspora</taxon>
    </lineage>
</organism>
<dbReference type="InterPro" id="IPR036390">
    <property type="entry name" value="WH_DNA-bd_sf"/>
</dbReference>
<evidence type="ECO:0000256" key="3">
    <source>
        <dbReference type="ARBA" id="ARBA00023163"/>
    </source>
</evidence>
<keyword evidence="6" id="KW-1185">Reference proteome</keyword>